<evidence type="ECO:0000259" key="1">
    <source>
        <dbReference type="Pfam" id="PF14501"/>
    </source>
</evidence>
<dbReference type="InterPro" id="IPR036890">
    <property type="entry name" value="HATPase_C_sf"/>
</dbReference>
<dbReference type="EMBL" id="ASVY01000003">
    <property type="protein sequence ID" value="EOT60078.1"/>
    <property type="molecule type" value="Genomic_DNA"/>
</dbReference>
<dbReference type="PANTHER" id="PTHR40448">
    <property type="entry name" value="TWO-COMPONENT SENSOR HISTIDINE KINASE"/>
    <property type="match status" value="1"/>
</dbReference>
<dbReference type="Proteomes" id="UP000014197">
    <property type="component" value="Unassembled WGS sequence"/>
</dbReference>
<keyword evidence="5" id="KW-1185">Reference proteome</keyword>
<dbReference type="GO" id="GO:0042802">
    <property type="term" value="F:identical protein binding"/>
    <property type="evidence" value="ECO:0007669"/>
    <property type="project" value="TreeGrafter"/>
</dbReference>
<name>R2T968_9ENTE</name>
<comment type="caution">
    <text evidence="2">The sequence shown here is derived from an EMBL/GenBank/DDBJ whole genome shotgun (WGS) entry which is preliminary data.</text>
</comment>
<evidence type="ECO:0000313" key="2">
    <source>
        <dbReference type="EMBL" id="EOH96789.1"/>
    </source>
</evidence>
<organism evidence="2 4">
    <name type="scientific">Enterococcus haemoperoxidus ATCC BAA-382</name>
    <dbReference type="NCBI Taxonomy" id="1158608"/>
    <lineage>
        <taxon>Bacteria</taxon>
        <taxon>Bacillati</taxon>
        <taxon>Bacillota</taxon>
        <taxon>Bacilli</taxon>
        <taxon>Lactobacillales</taxon>
        <taxon>Enterococcaceae</taxon>
        <taxon>Enterococcus</taxon>
    </lineage>
</organism>
<dbReference type="RefSeq" id="WP_010761949.1">
    <property type="nucleotide sequence ID" value="NZ_KB946316.1"/>
</dbReference>
<protein>
    <recommendedName>
        <fullName evidence="1">Sensor histidine kinase NatK-like C-terminal domain-containing protein</fullName>
    </recommendedName>
</protein>
<dbReference type="AlphaFoldDB" id="R2T968"/>
<evidence type="ECO:0000313" key="4">
    <source>
        <dbReference type="Proteomes" id="UP000013858"/>
    </source>
</evidence>
<dbReference type="Pfam" id="PF14501">
    <property type="entry name" value="HATPase_c_5"/>
    <property type="match status" value="1"/>
</dbReference>
<reference evidence="3 5" key="2">
    <citation type="submission" date="2013-03" db="EMBL/GenBank/DDBJ databases">
        <title>The Genome Sequence of Enterococcus haemoperoxidus BAA-382 (PacBio/Illumina hybrid assembly).</title>
        <authorList>
            <consortium name="The Broad Institute Genomics Platform"/>
            <consortium name="The Broad Institute Genome Sequencing Center for Infectious Disease"/>
            <person name="Earl A."/>
            <person name="Russ C."/>
            <person name="Gilmore M."/>
            <person name="Surin D."/>
            <person name="Walker B."/>
            <person name="Young S."/>
            <person name="Zeng Q."/>
            <person name="Gargeya S."/>
            <person name="Fitzgerald M."/>
            <person name="Haas B."/>
            <person name="Abouelleil A."/>
            <person name="Allen A.W."/>
            <person name="Alvarado L."/>
            <person name="Arachchi H.M."/>
            <person name="Berlin A.M."/>
            <person name="Chapman S.B."/>
            <person name="Gainer-Dewar J."/>
            <person name="Goldberg J."/>
            <person name="Griggs A."/>
            <person name="Gujja S."/>
            <person name="Hansen M."/>
            <person name="Howarth C."/>
            <person name="Imamovic A."/>
            <person name="Ireland A."/>
            <person name="Larimer J."/>
            <person name="McCowan C."/>
            <person name="Murphy C."/>
            <person name="Pearson M."/>
            <person name="Poon T.W."/>
            <person name="Priest M."/>
            <person name="Roberts A."/>
            <person name="Saif S."/>
            <person name="Shea T."/>
            <person name="Sisk P."/>
            <person name="Sykes S."/>
            <person name="Wortman J."/>
            <person name="Nusbaum C."/>
            <person name="Birren B."/>
        </authorList>
    </citation>
    <scope>NUCLEOTIDE SEQUENCE [LARGE SCALE GENOMIC DNA]</scope>
    <source>
        <strain evidence="3 5">ATCC BAA-382</strain>
    </source>
</reference>
<dbReference type="Proteomes" id="UP000013858">
    <property type="component" value="Unassembled WGS sequence"/>
</dbReference>
<dbReference type="PANTHER" id="PTHR40448:SF1">
    <property type="entry name" value="TWO-COMPONENT SENSOR HISTIDINE KINASE"/>
    <property type="match status" value="1"/>
</dbReference>
<feature type="domain" description="Sensor histidine kinase NatK-like C-terminal" evidence="1">
    <location>
        <begin position="9"/>
        <end position="103"/>
    </location>
</feature>
<proteinExistence type="predicted"/>
<reference evidence="2 4" key="1">
    <citation type="submission" date="2013-02" db="EMBL/GenBank/DDBJ databases">
        <title>The Genome Sequence of Enterococcus haemoperoxidus BAA-382.</title>
        <authorList>
            <consortium name="The Broad Institute Genome Sequencing Platform"/>
            <consortium name="The Broad Institute Genome Sequencing Center for Infectious Disease"/>
            <person name="Earl A.M."/>
            <person name="Gilmore M.S."/>
            <person name="Lebreton F."/>
            <person name="Walker B."/>
            <person name="Young S.K."/>
            <person name="Zeng Q."/>
            <person name="Gargeya S."/>
            <person name="Fitzgerald M."/>
            <person name="Haas B."/>
            <person name="Abouelleil A."/>
            <person name="Alvarado L."/>
            <person name="Arachchi H.M."/>
            <person name="Berlin A.M."/>
            <person name="Chapman S.B."/>
            <person name="Dewar J."/>
            <person name="Goldberg J."/>
            <person name="Griggs A."/>
            <person name="Gujja S."/>
            <person name="Hansen M."/>
            <person name="Howarth C."/>
            <person name="Imamovic A."/>
            <person name="Larimer J."/>
            <person name="McCowan C."/>
            <person name="Murphy C."/>
            <person name="Neiman D."/>
            <person name="Pearson M."/>
            <person name="Priest M."/>
            <person name="Roberts A."/>
            <person name="Saif S."/>
            <person name="Shea T."/>
            <person name="Sisk P."/>
            <person name="Sykes S."/>
            <person name="Wortman J."/>
            <person name="Nusbaum C."/>
            <person name="Birren B."/>
        </authorList>
    </citation>
    <scope>NUCLEOTIDE SEQUENCE [LARGE SCALE GENOMIC DNA]</scope>
    <source>
        <strain evidence="2 4">ATCC BAA-382</strain>
    </source>
</reference>
<accession>R2T968</accession>
<dbReference type="InterPro" id="IPR032834">
    <property type="entry name" value="NatK-like_C"/>
</dbReference>
<sequence length="123" mass="14104">MDIEISTVYLIRILSFLLDNALEAVEQRETPQVQIHFSKDNTSTTITVANSYLPLDDKIYLSIFKKNHKDIGLAILSRSLKQYKNVRYTINKDPTTFTTTLTITAPDCFSFFCNQTKKQSICT</sequence>
<evidence type="ECO:0000313" key="5">
    <source>
        <dbReference type="Proteomes" id="UP000014197"/>
    </source>
</evidence>
<dbReference type="Gene3D" id="3.30.565.10">
    <property type="entry name" value="Histidine kinase-like ATPase, C-terminal domain"/>
    <property type="match status" value="1"/>
</dbReference>
<dbReference type="EMBL" id="AJAR01000015">
    <property type="protein sequence ID" value="EOH96789.1"/>
    <property type="molecule type" value="Genomic_DNA"/>
</dbReference>
<dbReference type="SUPFAM" id="SSF55874">
    <property type="entry name" value="ATPase domain of HSP90 chaperone/DNA topoisomerase II/histidine kinase"/>
    <property type="match status" value="1"/>
</dbReference>
<gene>
    <name evidence="3" type="ORF">I583_02713</name>
    <name evidence="2" type="ORF">UAW_01747</name>
</gene>
<evidence type="ECO:0000313" key="3">
    <source>
        <dbReference type="EMBL" id="EOT60078.1"/>
    </source>
</evidence>